<evidence type="ECO:0000256" key="2">
    <source>
        <dbReference type="ARBA" id="ARBA00023015"/>
    </source>
</evidence>
<dbReference type="Proteomes" id="UP001156702">
    <property type="component" value="Unassembled WGS sequence"/>
</dbReference>
<dbReference type="Pfam" id="PF00126">
    <property type="entry name" value="HTH_1"/>
    <property type="match status" value="1"/>
</dbReference>
<evidence type="ECO:0000256" key="1">
    <source>
        <dbReference type="ARBA" id="ARBA00009437"/>
    </source>
</evidence>
<comment type="caution">
    <text evidence="6">The sequence shown here is derived from an EMBL/GenBank/DDBJ whole genome shotgun (WGS) entry which is preliminary data.</text>
</comment>
<dbReference type="RefSeq" id="WP_244766251.1">
    <property type="nucleotide sequence ID" value="NZ_BSOP01000017.1"/>
</dbReference>
<protein>
    <submittedName>
        <fullName evidence="6">Transcriptional regulator</fullName>
    </submittedName>
</protein>
<evidence type="ECO:0000256" key="3">
    <source>
        <dbReference type="ARBA" id="ARBA00023125"/>
    </source>
</evidence>
<organism evidence="6 7">
    <name type="scientific">Shinella yambaruensis</name>
    <dbReference type="NCBI Taxonomy" id="415996"/>
    <lineage>
        <taxon>Bacteria</taxon>
        <taxon>Pseudomonadati</taxon>
        <taxon>Pseudomonadota</taxon>
        <taxon>Alphaproteobacteria</taxon>
        <taxon>Hyphomicrobiales</taxon>
        <taxon>Rhizobiaceae</taxon>
        <taxon>Shinella</taxon>
    </lineage>
</organism>
<dbReference type="PROSITE" id="PS50931">
    <property type="entry name" value="HTH_LYSR"/>
    <property type="match status" value="1"/>
</dbReference>
<dbReference type="Gene3D" id="1.10.10.10">
    <property type="entry name" value="Winged helix-like DNA-binding domain superfamily/Winged helix DNA-binding domain"/>
    <property type="match status" value="1"/>
</dbReference>
<proteinExistence type="inferred from homology"/>
<keyword evidence="3" id="KW-0238">DNA-binding</keyword>
<keyword evidence="2" id="KW-0805">Transcription regulation</keyword>
<accession>A0ABQ5ZE22</accession>
<dbReference type="InterPro" id="IPR058163">
    <property type="entry name" value="LysR-type_TF_proteobact-type"/>
</dbReference>
<gene>
    <name evidence="6" type="ORF">GCM10007923_22660</name>
</gene>
<evidence type="ECO:0000256" key="4">
    <source>
        <dbReference type="ARBA" id="ARBA00023163"/>
    </source>
</evidence>
<dbReference type="SUPFAM" id="SSF46785">
    <property type="entry name" value="Winged helix' DNA-binding domain"/>
    <property type="match status" value="1"/>
</dbReference>
<dbReference type="EMBL" id="BSOP01000017">
    <property type="protein sequence ID" value="GLR51058.1"/>
    <property type="molecule type" value="Genomic_DNA"/>
</dbReference>
<name>A0ABQ5ZE22_9HYPH</name>
<comment type="similarity">
    <text evidence="1">Belongs to the LysR transcriptional regulatory family.</text>
</comment>
<dbReference type="InterPro" id="IPR000847">
    <property type="entry name" value="LysR_HTH_N"/>
</dbReference>
<sequence>MRRYLPSLSALHAFEAAARYMSFTRAAEDLGLTQSGISRQIRNLENFLGVPLFHRSGPRLVLTEVGATYYRDLALSLDRLQEISIDAVRGRSVDSSLMIGTHYTLASRWLPERLGSFIAANPDIPLEIAPALPSVDFETTRLDIAILRGAGTWLHARAIELFTEKLAVVSSPGLIPPGTRLDPLEFSKFPMLQNASRPSLWLHWLRVAGLSYSGRIQGTRFSHNDMLINAAVHGVGIAVIPISFIEPELAQGKLHMPFGDAIPSGDSYFVVYPERKAHQPSIILFRDWLVRQTRKYDRYGASRK</sequence>
<dbReference type="PRINTS" id="PR00039">
    <property type="entry name" value="HTHLYSR"/>
</dbReference>
<evidence type="ECO:0000313" key="6">
    <source>
        <dbReference type="EMBL" id="GLR51058.1"/>
    </source>
</evidence>
<reference evidence="7" key="1">
    <citation type="journal article" date="2019" name="Int. J. Syst. Evol. Microbiol.">
        <title>The Global Catalogue of Microorganisms (GCM) 10K type strain sequencing project: providing services to taxonomists for standard genome sequencing and annotation.</title>
        <authorList>
            <consortium name="The Broad Institute Genomics Platform"/>
            <consortium name="The Broad Institute Genome Sequencing Center for Infectious Disease"/>
            <person name="Wu L."/>
            <person name="Ma J."/>
        </authorList>
    </citation>
    <scope>NUCLEOTIDE SEQUENCE [LARGE SCALE GENOMIC DNA]</scope>
    <source>
        <strain evidence="7">NBRC 102122</strain>
    </source>
</reference>
<dbReference type="InterPro" id="IPR036390">
    <property type="entry name" value="WH_DNA-bd_sf"/>
</dbReference>
<dbReference type="InterPro" id="IPR036388">
    <property type="entry name" value="WH-like_DNA-bd_sf"/>
</dbReference>
<dbReference type="Gene3D" id="3.40.190.10">
    <property type="entry name" value="Periplasmic binding protein-like II"/>
    <property type="match status" value="2"/>
</dbReference>
<dbReference type="PANTHER" id="PTHR30537:SF26">
    <property type="entry name" value="GLYCINE CLEAVAGE SYSTEM TRANSCRIPTIONAL ACTIVATOR"/>
    <property type="match status" value="1"/>
</dbReference>
<dbReference type="InterPro" id="IPR005119">
    <property type="entry name" value="LysR_subst-bd"/>
</dbReference>
<dbReference type="PANTHER" id="PTHR30537">
    <property type="entry name" value="HTH-TYPE TRANSCRIPTIONAL REGULATOR"/>
    <property type="match status" value="1"/>
</dbReference>
<evidence type="ECO:0000259" key="5">
    <source>
        <dbReference type="PROSITE" id="PS50931"/>
    </source>
</evidence>
<feature type="domain" description="HTH lysR-type" evidence="5">
    <location>
        <begin position="6"/>
        <end position="63"/>
    </location>
</feature>
<dbReference type="Pfam" id="PF03466">
    <property type="entry name" value="LysR_substrate"/>
    <property type="match status" value="1"/>
</dbReference>
<evidence type="ECO:0000313" key="7">
    <source>
        <dbReference type="Proteomes" id="UP001156702"/>
    </source>
</evidence>
<keyword evidence="7" id="KW-1185">Reference proteome</keyword>
<dbReference type="SUPFAM" id="SSF53850">
    <property type="entry name" value="Periplasmic binding protein-like II"/>
    <property type="match status" value="1"/>
</dbReference>
<keyword evidence="4" id="KW-0804">Transcription</keyword>